<gene>
    <name evidence="1" type="ORF">H8S01_07735</name>
</gene>
<proteinExistence type="predicted"/>
<sequence length="53" mass="6259">MVYTLTTRILESFEYKSKMETLGKVSKALIDKDVLIDYKSFIELLDLEKENKK</sequence>
<comment type="caution">
    <text evidence="1">The sequence shown here is derived from an EMBL/GenBank/DDBJ whole genome shotgun (WGS) entry which is preliminary data.</text>
</comment>
<evidence type="ECO:0000313" key="2">
    <source>
        <dbReference type="Proteomes" id="UP000628463"/>
    </source>
</evidence>
<organism evidence="1 2">
    <name type="scientific">Lachnospira hominis</name>
    <name type="common">ex Liu et al. 2021</name>
    <dbReference type="NCBI Taxonomy" id="2763051"/>
    <lineage>
        <taxon>Bacteria</taxon>
        <taxon>Bacillati</taxon>
        <taxon>Bacillota</taxon>
        <taxon>Clostridia</taxon>
        <taxon>Lachnospirales</taxon>
        <taxon>Lachnospiraceae</taxon>
        <taxon>Lachnospira</taxon>
    </lineage>
</organism>
<dbReference type="RefSeq" id="WP_186836812.1">
    <property type="nucleotide sequence ID" value="NZ_JACOPD010000005.1"/>
</dbReference>
<keyword evidence="2" id="KW-1185">Reference proteome</keyword>
<protein>
    <submittedName>
        <fullName evidence="1">Uncharacterized protein</fullName>
    </submittedName>
</protein>
<dbReference type="Proteomes" id="UP000628463">
    <property type="component" value="Unassembled WGS sequence"/>
</dbReference>
<name>A0ABR7G073_9FIRM</name>
<accession>A0ABR7G073</accession>
<dbReference type="EMBL" id="JACOPD010000005">
    <property type="protein sequence ID" value="MBC5680846.1"/>
    <property type="molecule type" value="Genomic_DNA"/>
</dbReference>
<reference evidence="1 2" key="1">
    <citation type="submission" date="2020-08" db="EMBL/GenBank/DDBJ databases">
        <title>Genome public.</title>
        <authorList>
            <person name="Liu C."/>
            <person name="Sun Q."/>
        </authorList>
    </citation>
    <scope>NUCLEOTIDE SEQUENCE [LARGE SCALE GENOMIC DNA]</scope>
    <source>
        <strain evidence="1 2">NSJ-43</strain>
    </source>
</reference>
<evidence type="ECO:0000313" key="1">
    <source>
        <dbReference type="EMBL" id="MBC5680846.1"/>
    </source>
</evidence>